<reference evidence="1 2" key="1">
    <citation type="journal article" date="2017" name="ISME J.">
        <title>Potential for microbial H2 and metal transformations associated with novel bacteria and archaea in deep terrestrial subsurface sediments.</title>
        <authorList>
            <person name="Hernsdorf A.W."/>
            <person name="Amano Y."/>
            <person name="Miyakawa K."/>
            <person name="Ise K."/>
            <person name="Suzuki Y."/>
            <person name="Anantharaman K."/>
            <person name="Probst A."/>
            <person name="Burstein D."/>
            <person name="Thomas B.C."/>
            <person name="Banfield J.F."/>
        </authorList>
    </citation>
    <scope>NUCLEOTIDE SEQUENCE [LARGE SCALE GENOMIC DNA]</scope>
    <source>
        <strain evidence="1">HGW-Wallbacteria-1</strain>
    </source>
</reference>
<organism evidence="1 2">
    <name type="scientific">Candidatus Wallbacteria bacterium HGW-Wallbacteria-1</name>
    <dbReference type="NCBI Taxonomy" id="2013854"/>
    <lineage>
        <taxon>Bacteria</taxon>
        <taxon>Candidatus Walliibacteriota</taxon>
    </lineage>
</organism>
<name>A0A2N1PTG6_9BACT</name>
<evidence type="ECO:0000313" key="2">
    <source>
        <dbReference type="Proteomes" id="UP000233256"/>
    </source>
</evidence>
<dbReference type="EMBL" id="PGXC01000002">
    <property type="protein sequence ID" value="PKK91637.1"/>
    <property type="molecule type" value="Genomic_DNA"/>
</dbReference>
<accession>A0A2N1PTG6</accession>
<dbReference type="AlphaFoldDB" id="A0A2N1PTG6"/>
<gene>
    <name evidence="1" type="ORF">CVV64_02935</name>
</gene>
<sequence length="89" mass="10468">MFQTENMTEFRFSISDLNCLTETKLLWHSDPETGTELWKPTEIFFRSNPRIQKPANFLRAHILQGPMNRKRAAIGMPPQTFTGKWRQCP</sequence>
<comment type="caution">
    <text evidence="1">The sequence shown here is derived from an EMBL/GenBank/DDBJ whole genome shotgun (WGS) entry which is preliminary data.</text>
</comment>
<protein>
    <submittedName>
        <fullName evidence="1">Uncharacterized protein</fullName>
    </submittedName>
</protein>
<dbReference type="Proteomes" id="UP000233256">
    <property type="component" value="Unassembled WGS sequence"/>
</dbReference>
<evidence type="ECO:0000313" key="1">
    <source>
        <dbReference type="EMBL" id="PKK91637.1"/>
    </source>
</evidence>
<proteinExistence type="predicted"/>